<dbReference type="AlphaFoldDB" id="A0A1E5IN48"/>
<accession>A0A1E5IN48</accession>
<reference evidence="1 2" key="1">
    <citation type="submission" date="2015-11" db="EMBL/GenBank/DDBJ databases">
        <title>Evidence for parallel genomic evolution in an endosymbiosis of termite gut flagellates.</title>
        <authorList>
            <person name="Zheng H."/>
        </authorList>
    </citation>
    <scope>NUCLEOTIDE SEQUENCE [LARGE SCALE GENOMIC DNA]</scope>
    <source>
        <strain evidence="1 2">CET450</strain>
    </source>
</reference>
<gene>
    <name evidence="1" type="ORF">ATZ36_11885</name>
</gene>
<keyword evidence="2" id="KW-1185">Reference proteome</keyword>
<comment type="caution">
    <text evidence="1">The sequence shown here is derived from an EMBL/GenBank/DDBJ whole genome shotgun (WGS) entry which is preliminary data.</text>
</comment>
<organism evidence="1 2">
    <name type="scientific">Endomicrobium trichonymphae</name>
    <dbReference type="NCBI Taxonomy" id="1408204"/>
    <lineage>
        <taxon>Bacteria</taxon>
        <taxon>Pseudomonadati</taxon>
        <taxon>Elusimicrobiota</taxon>
        <taxon>Endomicrobiia</taxon>
        <taxon>Endomicrobiales</taxon>
        <taxon>Endomicrobiaceae</taxon>
        <taxon>Candidatus Endomicrobiellum</taxon>
    </lineage>
</organism>
<dbReference type="Proteomes" id="UP000095237">
    <property type="component" value="Unassembled WGS sequence"/>
</dbReference>
<protein>
    <submittedName>
        <fullName evidence="1">Uncharacterized protein</fullName>
    </submittedName>
</protein>
<evidence type="ECO:0000313" key="1">
    <source>
        <dbReference type="EMBL" id="OEG71917.1"/>
    </source>
</evidence>
<proteinExistence type="predicted"/>
<sequence length="84" mass="9639">MRIQIAVGEKGKGLNACFALLTPNRLLSTELPLVKNSIELLVLNPATPFVLLHNIFPFHRKLKYEFKSLIRLTCQRKRVLPDIK</sequence>
<evidence type="ECO:0000313" key="2">
    <source>
        <dbReference type="Proteomes" id="UP000095237"/>
    </source>
</evidence>
<dbReference type="EMBL" id="LNVX01000011">
    <property type="protein sequence ID" value="OEG71917.1"/>
    <property type="molecule type" value="Genomic_DNA"/>
</dbReference>
<name>A0A1E5IN48_ENDTX</name>